<evidence type="ECO:0000256" key="1">
    <source>
        <dbReference type="SAM" id="MobiDB-lite"/>
    </source>
</evidence>
<proteinExistence type="predicted"/>
<name>A0A0G4GQX2_9ALVE</name>
<dbReference type="EMBL" id="CDMZ01001455">
    <property type="protein sequence ID" value="CEM32859.1"/>
    <property type="molecule type" value="Genomic_DNA"/>
</dbReference>
<gene>
    <name evidence="2" type="ORF">Cvel_22981</name>
</gene>
<dbReference type="VEuPathDB" id="CryptoDB:Cvel_22981"/>
<evidence type="ECO:0000313" key="2">
    <source>
        <dbReference type="EMBL" id="CEM32859.1"/>
    </source>
</evidence>
<organism evidence="2">
    <name type="scientific">Chromera velia CCMP2878</name>
    <dbReference type="NCBI Taxonomy" id="1169474"/>
    <lineage>
        <taxon>Eukaryota</taxon>
        <taxon>Sar</taxon>
        <taxon>Alveolata</taxon>
        <taxon>Colpodellida</taxon>
        <taxon>Chromeraceae</taxon>
        <taxon>Chromera</taxon>
    </lineage>
</organism>
<dbReference type="AlphaFoldDB" id="A0A0G4GQX2"/>
<sequence>MVPTPAHPGPSKTPTAVPPPQMAPSSSTKKVTHIHVNPPTAVTVPVVHVVPAATIVTPVVQPTVVHHIHTVSTVPISKLEKTQEATKEKTKDKAAIVVNTAAPVVHTIPMPAEYQAVHSPSTIASLAAASQLAEQGHRIYDAVRLGADSPALEVPRFNDTFNAIRNGPVAPIVGASDPGLTGYLKHLYNSLLNKLGVYRGAPAGVPLVHVPAGVVVHAPVVATGVVKGE</sequence>
<reference evidence="2" key="1">
    <citation type="submission" date="2014-11" db="EMBL/GenBank/DDBJ databases">
        <authorList>
            <person name="Otto D Thomas"/>
            <person name="Naeem Raeece"/>
        </authorList>
    </citation>
    <scope>NUCLEOTIDE SEQUENCE</scope>
</reference>
<protein>
    <submittedName>
        <fullName evidence="2">Uncharacterized protein</fullName>
    </submittedName>
</protein>
<feature type="region of interest" description="Disordered" evidence="1">
    <location>
        <begin position="1"/>
        <end position="32"/>
    </location>
</feature>
<accession>A0A0G4GQX2</accession>